<protein>
    <submittedName>
        <fullName evidence="2">IstB-like ATP binding protein</fullName>
    </submittedName>
</protein>
<dbReference type="PANTHER" id="PTHR30050:SF10">
    <property type="entry name" value="PHAGE-LIKE ELEMENT PBSX PROTEIN XKDC"/>
    <property type="match status" value="1"/>
</dbReference>
<organism evidence="2 3">
    <name type="scientific">Tepidimicrobium xylanilyticum</name>
    <dbReference type="NCBI Taxonomy" id="1123352"/>
    <lineage>
        <taxon>Bacteria</taxon>
        <taxon>Bacillati</taxon>
        <taxon>Bacillota</taxon>
        <taxon>Tissierellia</taxon>
        <taxon>Tissierellales</taxon>
        <taxon>Tepidimicrobiaceae</taxon>
        <taxon>Tepidimicrobium</taxon>
    </lineage>
</organism>
<dbReference type="EMBL" id="FNNG01000035">
    <property type="protein sequence ID" value="SDX90280.1"/>
    <property type="molecule type" value="Genomic_DNA"/>
</dbReference>
<dbReference type="GO" id="GO:0005524">
    <property type="term" value="F:ATP binding"/>
    <property type="evidence" value="ECO:0007669"/>
    <property type="project" value="InterPro"/>
</dbReference>
<dbReference type="InterPro" id="IPR002611">
    <property type="entry name" value="IstB_ATP-bd"/>
</dbReference>
<dbReference type="Gene3D" id="3.40.50.300">
    <property type="entry name" value="P-loop containing nucleotide triphosphate hydrolases"/>
    <property type="match status" value="1"/>
</dbReference>
<dbReference type="Pfam" id="PF01695">
    <property type="entry name" value="IstB_IS21"/>
    <property type="match status" value="1"/>
</dbReference>
<dbReference type="SUPFAM" id="SSF52540">
    <property type="entry name" value="P-loop containing nucleoside triphosphate hydrolases"/>
    <property type="match status" value="1"/>
</dbReference>
<keyword evidence="3" id="KW-1185">Reference proteome</keyword>
<dbReference type="InterPro" id="IPR027417">
    <property type="entry name" value="P-loop_NTPase"/>
</dbReference>
<sequence length="171" mass="19903">MAMDYVKKFDSIKNLRNNSIAFLGQVGAGKTHLSIAIANEFMKRNIGVRYMQYREDITRIKQVAMDEESYAKEINKYKNATVLLIDDLYKNATHRTRAGYEVLNDADKRAIFEIVNYRYFKNAPMIISSEYLINDIIDFDEGIGTRITEMCKGHIIEFQGQELNYRLHKAL</sequence>
<feature type="domain" description="IstB-like ATP-binding" evidence="1">
    <location>
        <begin position="16"/>
        <end position="130"/>
    </location>
</feature>
<evidence type="ECO:0000259" key="1">
    <source>
        <dbReference type="Pfam" id="PF01695"/>
    </source>
</evidence>
<reference evidence="2 3" key="1">
    <citation type="submission" date="2016-10" db="EMBL/GenBank/DDBJ databases">
        <authorList>
            <person name="de Groot N.N."/>
        </authorList>
    </citation>
    <scope>NUCLEOTIDE SEQUENCE [LARGE SCALE GENOMIC DNA]</scope>
    <source>
        <strain evidence="2 3">DSM 23310</strain>
    </source>
</reference>
<dbReference type="AlphaFoldDB" id="A0A1H3FH74"/>
<gene>
    <name evidence="2" type="ORF">SAMN05660923_03134</name>
</gene>
<dbReference type="Proteomes" id="UP000198828">
    <property type="component" value="Unassembled WGS sequence"/>
</dbReference>
<name>A0A1H3FH74_9FIRM</name>
<proteinExistence type="predicted"/>
<evidence type="ECO:0000313" key="3">
    <source>
        <dbReference type="Proteomes" id="UP000198828"/>
    </source>
</evidence>
<dbReference type="CDD" id="cd00009">
    <property type="entry name" value="AAA"/>
    <property type="match status" value="1"/>
</dbReference>
<evidence type="ECO:0000313" key="2">
    <source>
        <dbReference type="EMBL" id="SDX90280.1"/>
    </source>
</evidence>
<dbReference type="GO" id="GO:0006260">
    <property type="term" value="P:DNA replication"/>
    <property type="evidence" value="ECO:0007669"/>
    <property type="project" value="TreeGrafter"/>
</dbReference>
<dbReference type="PANTHER" id="PTHR30050">
    <property type="entry name" value="CHROMOSOMAL REPLICATION INITIATOR PROTEIN DNAA"/>
    <property type="match status" value="1"/>
</dbReference>
<accession>A0A1H3FH74</accession>